<dbReference type="CDD" id="cd15795">
    <property type="entry name" value="PMEI-Pla_a_1_like"/>
    <property type="match status" value="1"/>
</dbReference>
<dbReference type="Gene3D" id="1.20.140.40">
    <property type="entry name" value="Invertase/pectin methylesterase inhibitor family protein"/>
    <property type="match status" value="1"/>
</dbReference>
<proteinExistence type="inferred from homology"/>
<sequence length="175" mass="19141">MKFGFYLLLILSVLKLSTGSDLITDSCRDASKRDPKNINFDFCVASLKGKSPSPPTSLDEVAAMSIQITKSNGTNIVSTISNLLKDSKFSDNAKKFLKDCSDGYSDSLSYLDEAIGSLKSKDFNSANIKVSAALEASVDCEDEFKEGNEKSPLTEENKVYFELNAMSLAFINMLK</sequence>
<keyword evidence="1 4" id="KW-0732">Signal</keyword>
<protein>
    <recommendedName>
        <fullName evidence="5">Pectinesterase inhibitor domain-containing protein</fullName>
    </recommendedName>
</protein>
<keyword evidence="7" id="KW-1185">Reference proteome</keyword>
<evidence type="ECO:0000256" key="2">
    <source>
        <dbReference type="ARBA" id="ARBA00023157"/>
    </source>
</evidence>
<dbReference type="AlphaFoldDB" id="A0AAE1IYC7"/>
<dbReference type="EMBL" id="JAWXYG010000010">
    <property type="protein sequence ID" value="KAK4260286.1"/>
    <property type="molecule type" value="Genomic_DNA"/>
</dbReference>
<evidence type="ECO:0000256" key="1">
    <source>
        <dbReference type="ARBA" id="ARBA00022729"/>
    </source>
</evidence>
<evidence type="ECO:0000313" key="7">
    <source>
        <dbReference type="Proteomes" id="UP001293593"/>
    </source>
</evidence>
<accession>A0AAE1IYC7</accession>
<dbReference type="GO" id="GO:0004857">
    <property type="term" value="F:enzyme inhibitor activity"/>
    <property type="evidence" value="ECO:0007669"/>
    <property type="project" value="InterPro"/>
</dbReference>
<feature type="signal peptide" evidence="4">
    <location>
        <begin position="1"/>
        <end position="19"/>
    </location>
</feature>
<gene>
    <name evidence="6" type="ORF">QN277_003426</name>
</gene>
<dbReference type="InterPro" id="IPR034088">
    <property type="entry name" value="Pla_a_1-like"/>
</dbReference>
<reference evidence="6" key="1">
    <citation type="submission" date="2023-10" db="EMBL/GenBank/DDBJ databases">
        <title>Chromosome-level genome of the transformable northern wattle, Acacia crassicarpa.</title>
        <authorList>
            <person name="Massaro I."/>
            <person name="Sinha N.R."/>
            <person name="Poethig S."/>
            <person name="Leichty A.R."/>
        </authorList>
    </citation>
    <scope>NUCLEOTIDE SEQUENCE</scope>
    <source>
        <strain evidence="6">Acra3RX</strain>
        <tissue evidence="6">Leaf</tissue>
    </source>
</reference>
<feature type="domain" description="Pectinesterase inhibitor" evidence="5">
    <location>
        <begin position="18"/>
        <end position="170"/>
    </location>
</feature>
<name>A0AAE1IYC7_9FABA</name>
<dbReference type="SMART" id="SM00856">
    <property type="entry name" value="PMEI"/>
    <property type="match status" value="1"/>
</dbReference>
<dbReference type="PANTHER" id="PTHR35357">
    <property type="entry name" value="OS02G0537100 PROTEIN"/>
    <property type="match status" value="1"/>
</dbReference>
<organism evidence="6 7">
    <name type="scientific">Acacia crassicarpa</name>
    <name type="common">northern wattle</name>
    <dbReference type="NCBI Taxonomy" id="499986"/>
    <lineage>
        <taxon>Eukaryota</taxon>
        <taxon>Viridiplantae</taxon>
        <taxon>Streptophyta</taxon>
        <taxon>Embryophyta</taxon>
        <taxon>Tracheophyta</taxon>
        <taxon>Spermatophyta</taxon>
        <taxon>Magnoliopsida</taxon>
        <taxon>eudicotyledons</taxon>
        <taxon>Gunneridae</taxon>
        <taxon>Pentapetalae</taxon>
        <taxon>rosids</taxon>
        <taxon>fabids</taxon>
        <taxon>Fabales</taxon>
        <taxon>Fabaceae</taxon>
        <taxon>Caesalpinioideae</taxon>
        <taxon>mimosoid clade</taxon>
        <taxon>Acacieae</taxon>
        <taxon>Acacia</taxon>
    </lineage>
</organism>
<evidence type="ECO:0000259" key="5">
    <source>
        <dbReference type="SMART" id="SM00856"/>
    </source>
</evidence>
<evidence type="ECO:0000256" key="3">
    <source>
        <dbReference type="ARBA" id="ARBA00038471"/>
    </source>
</evidence>
<comment type="similarity">
    <text evidence="3">Belongs to the PMEI family.</text>
</comment>
<evidence type="ECO:0000256" key="4">
    <source>
        <dbReference type="SAM" id="SignalP"/>
    </source>
</evidence>
<evidence type="ECO:0000313" key="6">
    <source>
        <dbReference type="EMBL" id="KAK4260286.1"/>
    </source>
</evidence>
<dbReference type="Proteomes" id="UP001293593">
    <property type="component" value="Unassembled WGS sequence"/>
</dbReference>
<dbReference type="Pfam" id="PF04043">
    <property type="entry name" value="PMEI"/>
    <property type="match status" value="1"/>
</dbReference>
<feature type="chain" id="PRO_5042015981" description="Pectinesterase inhibitor domain-containing protein" evidence="4">
    <location>
        <begin position="20"/>
        <end position="175"/>
    </location>
</feature>
<dbReference type="InterPro" id="IPR035513">
    <property type="entry name" value="Invertase/methylesterase_inhib"/>
</dbReference>
<dbReference type="InterPro" id="IPR006501">
    <property type="entry name" value="Pectinesterase_inhib_dom"/>
</dbReference>
<dbReference type="SUPFAM" id="SSF101148">
    <property type="entry name" value="Plant invertase/pectin methylesterase inhibitor"/>
    <property type="match status" value="1"/>
</dbReference>
<dbReference type="GO" id="GO:0005576">
    <property type="term" value="C:extracellular region"/>
    <property type="evidence" value="ECO:0007669"/>
    <property type="project" value="UniProtKB-ARBA"/>
</dbReference>
<dbReference type="PANTHER" id="PTHR35357:SF17">
    <property type="entry name" value="PECTINESTERASE INHIBITOR 12"/>
    <property type="match status" value="1"/>
</dbReference>
<dbReference type="NCBIfam" id="TIGR01614">
    <property type="entry name" value="PME_inhib"/>
    <property type="match status" value="1"/>
</dbReference>
<dbReference type="FunFam" id="1.20.140.40:FF:000002">
    <property type="entry name" value="Putative invertase inhibitor"/>
    <property type="match status" value="1"/>
</dbReference>
<keyword evidence="2" id="KW-1015">Disulfide bond</keyword>
<comment type="caution">
    <text evidence="6">The sequence shown here is derived from an EMBL/GenBank/DDBJ whole genome shotgun (WGS) entry which is preliminary data.</text>
</comment>